<protein>
    <submittedName>
        <fullName evidence="1">Uncharacterized protein</fullName>
    </submittedName>
</protein>
<dbReference type="Proteomes" id="UP000225320">
    <property type="component" value="Unassembled WGS sequence"/>
</dbReference>
<gene>
    <name evidence="1" type="ORF">CON73_30315</name>
</gene>
<evidence type="ECO:0000313" key="2">
    <source>
        <dbReference type="Proteomes" id="UP000225320"/>
    </source>
</evidence>
<proteinExistence type="predicted"/>
<organism evidence="1 2">
    <name type="scientific">Bacillus toyonensis</name>
    <dbReference type="NCBI Taxonomy" id="155322"/>
    <lineage>
        <taxon>Bacteria</taxon>
        <taxon>Bacillati</taxon>
        <taxon>Bacillota</taxon>
        <taxon>Bacilli</taxon>
        <taxon>Bacillales</taxon>
        <taxon>Bacillaceae</taxon>
        <taxon>Bacillus</taxon>
        <taxon>Bacillus cereus group</taxon>
    </lineage>
</organism>
<accession>A0A2C5N102</accession>
<dbReference type="EMBL" id="NVOI01000167">
    <property type="protein sequence ID" value="PGG81184.1"/>
    <property type="molecule type" value="Genomic_DNA"/>
</dbReference>
<sequence length="80" mass="9019">MEILFKCKKCSKKNNISNLNGTCGNCDNNRLENFKIIITRGKLRGMSGMQTLSTAKEILKSALNKEKILLIDPKSNFNKI</sequence>
<evidence type="ECO:0000313" key="1">
    <source>
        <dbReference type="EMBL" id="PGG81184.1"/>
    </source>
</evidence>
<name>A0A2C5N102_9BACI</name>
<comment type="caution">
    <text evidence="1">The sequence shown here is derived from an EMBL/GenBank/DDBJ whole genome shotgun (WGS) entry which is preliminary data.</text>
</comment>
<reference evidence="1 2" key="1">
    <citation type="submission" date="2017-09" db="EMBL/GenBank/DDBJ databases">
        <title>Large-scale bioinformatics analysis of Bacillus genomes uncovers conserved roles of natural products in bacterial physiology.</title>
        <authorList>
            <consortium name="Agbiome Team Llc"/>
            <person name="Bleich R.M."/>
            <person name="Grubbs K.J."/>
            <person name="Santa Maria K.C."/>
            <person name="Allen S.E."/>
            <person name="Farag S."/>
            <person name="Shank E.A."/>
            <person name="Bowers A."/>
        </authorList>
    </citation>
    <scope>NUCLEOTIDE SEQUENCE [LARGE SCALE GENOMIC DNA]</scope>
    <source>
        <strain evidence="1 2">AFS094862</strain>
    </source>
</reference>
<dbReference type="AlphaFoldDB" id="A0A2C5N102"/>